<dbReference type="InterPro" id="IPR036188">
    <property type="entry name" value="FAD/NAD-bd_sf"/>
</dbReference>
<dbReference type="EMBL" id="UINC01000688">
    <property type="protein sequence ID" value="SUZ59614.1"/>
    <property type="molecule type" value="Genomic_DNA"/>
</dbReference>
<feature type="non-terminal residue" evidence="2">
    <location>
        <position position="1"/>
    </location>
</feature>
<dbReference type="GO" id="GO:0016491">
    <property type="term" value="F:oxidoreductase activity"/>
    <property type="evidence" value="ECO:0007669"/>
    <property type="project" value="InterPro"/>
</dbReference>
<gene>
    <name evidence="2" type="ORF">METZ01_LOCUS12468</name>
</gene>
<dbReference type="PANTHER" id="PTHR42923">
    <property type="entry name" value="PROTOPORPHYRINOGEN OXIDASE"/>
    <property type="match status" value="1"/>
</dbReference>
<dbReference type="NCBIfam" id="NF005560">
    <property type="entry name" value="PRK07233.1"/>
    <property type="match status" value="1"/>
</dbReference>
<dbReference type="Pfam" id="PF01593">
    <property type="entry name" value="Amino_oxidase"/>
    <property type="match status" value="1"/>
</dbReference>
<protein>
    <recommendedName>
        <fullName evidence="1">Amine oxidase domain-containing protein</fullName>
    </recommendedName>
</protein>
<sequence length="397" mass="45196">VFGGRLERGYHHLFVSDTEITELIHELGLGDELAWLESSVGFYHGGKVWDFASPRDLLFFKPLPFLDRVRVGLWTLLLQKTKSYTKFEDVTAKDWLSRRMGPKGYEVIWEPLLRGKFGEFYDKIGMTWIWNKVTLRVASRKGAGQVEHLGYPMGSFGEVIEVLADRIAQQGGAVHTSASVAKIVESEGSATTLDVRLKDSESGLREYDAVIATTPSYVFTRLAPPMPEDYHNKLVGIDYLSAVLMVLVMDRPFTNKYWMNIADPDMPFVALIEHTNLIDRELYGGKHILYISNYPSRDSDLYQKSGEELMDLFVPHLQKINPDFDRSWVIEYHHHRVDGAQPIVGINYGAGIPSHRTPHKGLYLANTTQIYPEDRGTNYSVRMGRRVAQMVMDDASF</sequence>
<feature type="domain" description="Amine oxidase" evidence="1">
    <location>
        <begin position="6"/>
        <end position="391"/>
    </location>
</feature>
<dbReference type="Gene3D" id="3.50.50.60">
    <property type="entry name" value="FAD/NAD(P)-binding domain"/>
    <property type="match status" value="1"/>
</dbReference>
<dbReference type="AlphaFoldDB" id="A0A381NZI3"/>
<evidence type="ECO:0000259" key="1">
    <source>
        <dbReference type="Pfam" id="PF01593"/>
    </source>
</evidence>
<dbReference type="PANTHER" id="PTHR42923:SF46">
    <property type="entry name" value="AMINE OXIDASE"/>
    <property type="match status" value="1"/>
</dbReference>
<evidence type="ECO:0000313" key="2">
    <source>
        <dbReference type="EMBL" id="SUZ59614.1"/>
    </source>
</evidence>
<proteinExistence type="predicted"/>
<name>A0A381NZI3_9ZZZZ</name>
<dbReference type="InterPro" id="IPR002937">
    <property type="entry name" value="Amino_oxidase"/>
</dbReference>
<dbReference type="SUPFAM" id="SSF51905">
    <property type="entry name" value="FAD/NAD(P)-binding domain"/>
    <property type="match status" value="1"/>
</dbReference>
<dbReference type="InterPro" id="IPR050464">
    <property type="entry name" value="Zeta_carotene_desat/Oxidored"/>
</dbReference>
<reference evidence="2" key="1">
    <citation type="submission" date="2018-05" db="EMBL/GenBank/DDBJ databases">
        <authorList>
            <person name="Lanie J.A."/>
            <person name="Ng W.-L."/>
            <person name="Kazmierczak K.M."/>
            <person name="Andrzejewski T.M."/>
            <person name="Davidsen T.M."/>
            <person name="Wayne K.J."/>
            <person name="Tettelin H."/>
            <person name="Glass J.I."/>
            <person name="Rusch D."/>
            <person name="Podicherti R."/>
            <person name="Tsui H.-C.T."/>
            <person name="Winkler M.E."/>
        </authorList>
    </citation>
    <scope>NUCLEOTIDE SEQUENCE</scope>
</reference>
<organism evidence="2">
    <name type="scientific">marine metagenome</name>
    <dbReference type="NCBI Taxonomy" id="408172"/>
    <lineage>
        <taxon>unclassified sequences</taxon>
        <taxon>metagenomes</taxon>
        <taxon>ecological metagenomes</taxon>
    </lineage>
</organism>
<accession>A0A381NZI3</accession>